<sequence>MGGEEFSVILLDCSKSKAFKIAERLRKNVENNDFCISDNKVIKITISIRISSYPQLTSQIDNLIKDDDVALYEAKNSVV</sequence>
<dbReference type="PANTHER" id="PTHR46663">
    <property type="entry name" value="DIGUANYLATE CYCLASE DGCT-RELATED"/>
    <property type="match status" value="1"/>
</dbReference>
<reference evidence="2 3" key="1">
    <citation type="submission" date="2017-04" db="EMBL/GenBank/DDBJ databases">
        <authorList>
            <person name="Afonso C.L."/>
            <person name="Miller P.J."/>
            <person name="Scott M.A."/>
            <person name="Spackman E."/>
            <person name="Goraichik I."/>
            <person name="Dimitrov K.M."/>
            <person name="Suarez D.L."/>
            <person name="Swayne D.E."/>
        </authorList>
    </citation>
    <scope>NUCLEOTIDE SEQUENCE [LARGE SCALE GENOMIC DNA]</scope>
    <source>
        <strain evidence="2 3">DSM 12555</strain>
    </source>
</reference>
<name>A0A1W1XHA8_9CLOT</name>
<dbReference type="Gene3D" id="3.30.70.270">
    <property type="match status" value="1"/>
</dbReference>
<evidence type="ECO:0000313" key="2">
    <source>
        <dbReference type="EMBL" id="SMC23383.1"/>
    </source>
</evidence>
<dbReference type="InterPro" id="IPR052163">
    <property type="entry name" value="DGC-Regulatory_Protein"/>
</dbReference>
<evidence type="ECO:0000259" key="1">
    <source>
        <dbReference type="PROSITE" id="PS50887"/>
    </source>
</evidence>
<dbReference type="InterPro" id="IPR043128">
    <property type="entry name" value="Rev_trsase/Diguanyl_cyclase"/>
</dbReference>
<dbReference type="STRING" id="1121291.SAMN02745134_01900"/>
<dbReference type="InterPro" id="IPR000160">
    <property type="entry name" value="GGDEF_dom"/>
</dbReference>
<dbReference type="SUPFAM" id="SSF55073">
    <property type="entry name" value="Nucleotide cyclase"/>
    <property type="match status" value="1"/>
</dbReference>
<gene>
    <name evidence="2" type="ORF">SAMN02745134_01900</name>
</gene>
<feature type="domain" description="GGDEF" evidence="1">
    <location>
        <begin position="1"/>
        <end position="79"/>
    </location>
</feature>
<accession>A0A1W1XHA8</accession>
<dbReference type="Pfam" id="PF00990">
    <property type="entry name" value="GGDEF"/>
    <property type="match status" value="1"/>
</dbReference>
<dbReference type="AlphaFoldDB" id="A0A1W1XHA8"/>
<protein>
    <submittedName>
        <fullName evidence="2">Diguanylate cyclase (GGDEF) domain-containing protein</fullName>
    </submittedName>
</protein>
<dbReference type="PANTHER" id="PTHR46663:SF2">
    <property type="entry name" value="GGDEF DOMAIN-CONTAINING PROTEIN"/>
    <property type="match status" value="1"/>
</dbReference>
<dbReference type="InterPro" id="IPR029787">
    <property type="entry name" value="Nucleotide_cyclase"/>
</dbReference>
<evidence type="ECO:0000313" key="3">
    <source>
        <dbReference type="Proteomes" id="UP000192468"/>
    </source>
</evidence>
<organism evidence="2 3">
    <name type="scientific">Clostridium acidisoli DSM 12555</name>
    <dbReference type="NCBI Taxonomy" id="1121291"/>
    <lineage>
        <taxon>Bacteria</taxon>
        <taxon>Bacillati</taxon>
        <taxon>Bacillota</taxon>
        <taxon>Clostridia</taxon>
        <taxon>Eubacteriales</taxon>
        <taxon>Clostridiaceae</taxon>
        <taxon>Clostridium</taxon>
    </lineage>
</organism>
<dbReference type="Proteomes" id="UP000192468">
    <property type="component" value="Unassembled WGS sequence"/>
</dbReference>
<keyword evidence="3" id="KW-1185">Reference proteome</keyword>
<dbReference type="EMBL" id="FWXH01000005">
    <property type="protein sequence ID" value="SMC23383.1"/>
    <property type="molecule type" value="Genomic_DNA"/>
</dbReference>
<proteinExistence type="predicted"/>
<dbReference type="PROSITE" id="PS50887">
    <property type="entry name" value="GGDEF"/>
    <property type="match status" value="1"/>
</dbReference>
<dbReference type="NCBIfam" id="TIGR00254">
    <property type="entry name" value="GGDEF"/>
    <property type="match status" value="1"/>
</dbReference>